<dbReference type="SUPFAM" id="SSF69318">
    <property type="entry name" value="Integrin alpha N-terminal domain"/>
    <property type="match status" value="1"/>
</dbReference>
<evidence type="ECO:0000256" key="1">
    <source>
        <dbReference type="ARBA" id="ARBA00022729"/>
    </source>
</evidence>
<keyword evidence="3" id="KW-0325">Glycoprotein</keyword>
<feature type="transmembrane region" description="Helical" evidence="5">
    <location>
        <begin position="2191"/>
        <end position="2212"/>
    </location>
</feature>
<feature type="repeat" description="FG-GAP" evidence="4">
    <location>
        <begin position="521"/>
        <end position="575"/>
    </location>
</feature>
<dbReference type="InterPro" id="IPR011044">
    <property type="entry name" value="Quino_amine_DH_bsu"/>
</dbReference>
<dbReference type="OrthoDB" id="188207at2759"/>
<dbReference type="Gene3D" id="2.130.10.130">
    <property type="entry name" value="Integrin alpha, N-terminal"/>
    <property type="match status" value="6"/>
</dbReference>
<feature type="transmembrane region" description="Helical" evidence="5">
    <location>
        <begin position="1489"/>
        <end position="1510"/>
    </location>
</feature>
<dbReference type="InterPro" id="IPR013517">
    <property type="entry name" value="FG-GAP"/>
</dbReference>
<dbReference type="PROSITE" id="PS51470">
    <property type="entry name" value="FG_GAP"/>
    <property type="match status" value="3"/>
</dbReference>
<evidence type="ECO:0000313" key="7">
    <source>
        <dbReference type="Proteomes" id="UP000198341"/>
    </source>
</evidence>
<dbReference type="InterPro" id="IPR028994">
    <property type="entry name" value="Integrin_alpha_N"/>
</dbReference>
<keyword evidence="1" id="KW-0732">Signal</keyword>
<protein>
    <submittedName>
        <fullName evidence="6">Uncharacterized protein</fullName>
    </submittedName>
</protein>
<evidence type="ECO:0000256" key="2">
    <source>
        <dbReference type="ARBA" id="ARBA00022737"/>
    </source>
</evidence>
<accession>K8EQ96</accession>
<keyword evidence="5" id="KW-0812">Transmembrane</keyword>
<dbReference type="InterPro" id="IPR013519">
    <property type="entry name" value="Int_alpha_beta-p"/>
</dbReference>
<evidence type="ECO:0000256" key="5">
    <source>
        <dbReference type="SAM" id="Phobius"/>
    </source>
</evidence>
<dbReference type="EMBL" id="FO082262">
    <property type="protein sequence ID" value="CCO20397.1"/>
    <property type="molecule type" value="Genomic_DNA"/>
</dbReference>
<keyword evidence="2" id="KW-0677">Repeat</keyword>
<reference evidence="6 7" key="1">
    <citation type="submission" date="2011-10" db="EMBL/GenBank/DDBJ databases">
        <authorList>
            <person name="Genoscope - CEA"/>
        </authorList>
    </citation>
    <scope>NUCLEOTIDE SEQUENCE [LARGE SCALE GENOMIC DNA]</scope>
    <source>
        <strain evidence="6 7">RCC 1105</strain>
    </source>
</reference>
<dbReference type="KEGG" id="bpg:Bathy17g01480"/>
<feature type="transmembrane region" description="Helical" evidence="5">
    <location>
        <begin position="1561"/>
        <end position="1583"/>
    </location>
</feature>
<dbReference type="SUPFAM" id="SSF50969">
    <property type="entry name" value="YVTN repeat-like/Quinoprotein amine dehydrogenase"/>
    <property type="match status" value="1"/>
</dbReference>
<dbReference type="Proteomes" id="UP000198341">
    <property type="component" value="Chromosome 17"/>
</dbReference>
<evidence type="ECO:0000256" key="3">
    <source>
        <dbReference type="ARBA" id="ARBA00023180"/>
    </source>
</evidence>
<keyword evidence="7" id="KW-1185">Reference proteome</keyword>
<name>K8EQ96_9CHLO</name>
<feature type="transmembrane region" description="Helical" evidence="5">
    <location>
        <begin position="847"/>
        <end position="869"/>
    </location>
</feature>
<sequence length="2226" mass="240822">MSIQKALPVLVPDGFYQIKEMPFIGSNTSTAFFTTVLYFLSALAFCGLLYLYSSDSQSINESTITKEWNLNGYDSCIPLQGDPRYNIYKNYSTCLTDTTLKLDVSNLVPSTETKSIEQSEYILGGFMCKPKQIDDHYGITASFDECVDLLDKTVDPSSLIEPYSGDPTLIHFPQQYLKLTASDGAYGDSFGTSIAFDGNTALIGAIGVDDNGSDSGSVYVFTRTGTDDSTWTETKKLTVSDGEENDHFGRSIAFDGNTALIGVEGIAVYVFTRTGTDDSTWTETKKLTASDGAYGDSFGTSIAFDGNTALIGAIGDDDKGYESGSVYGFTRTGTDDSTWTETKKLTASDCGNNRMFGSLIAFHGNTALLGATFDDAGSVYVFTRTGTDDSTWTETKKLTVSDDEEEDYWGDYPSYFGRSIAFDGNTALIGATGIDHPGDLKCYSAAVYVFTRTGTDDSTWTETKKLTASDGACRDSFGRLIAFDGITALIGAIGVDDNGSDSGSVYVFTRTGTDDSTWTETKKLTASDGEENDHFGPSIAFDGNTALIGATGDDDKGYESGSVYVFSSNNVLLSQNSGSLVFRDYNPTRYTDFLCNSTLGICAAPCYEYAPFSILNSRISIQSSALHSVSDSCDGTGFSVKYGTKYCTTDPSKAAAYFDCRKNAIGTTSLCEFAKLNAPFECTAPCFEYAPFANGVPIEATILNSVPDNTCDATGYSVKDGSKFCTNLNATTISNYFECRANEIGVEAICEFTKSNAPYECQRKVPLPPLQRLSLAYANTLILYSGLASLFAGYMYRVVSKSVEEENTREMNKFDVKKSIQKALPVLVPDGFYQIKKMPFIGSNTSTAFFTTVLYFLSALAFCGLLYLYSSDSQSINESTITEEWNLNGYDSCIPLQGDPHYNIYKNYSTCLTDTTLKLDVSNLVPSTETKSIEQSEYILGGFMCKPKQIDDHYGITASFDECVDLLDKTVDPSSLIEPYSGDPTLIHFPQQYLKLTASDGAYGDSFGTSIAFDGNTALIGAIGDDDSGSDSGSVYVFTRTGTDDSTWTETKKLTASDGEENDHFGTSIAFDGNTALIGAHGDDDNYSDSGSVYVFTRTGTDDSTWTETKKLTVSDDEEEDYWGDYPSYFGRSIAFDGNTALIGATGIDHPGDLKCYSAAVYVFTRTGTDDSTWTETKKLTASDGACRDSFGRLIAFDGITALIGAIGVDDNGSDSGSVYVFTRTGTDDSTWTETKKLTASDGEENDHFGPSIAFDGNTALIKNYGDDGNGYESGSVYVFSSNNVLLSQNSGSLVFRDYNPTRYTDFLCNSTLGICAAPCYEYAPFSILNSRISIQSSALHSVSDSCDGTGFSVKYGTKYCTTDPSKAAAYFDCRKNAIGTTSLCEFAKLNAPFECTAPCFEYAPFANGVPIEATILNSVPDNTCDATGYSVKDGSKFCTNLNATTISNYFECRANEIGVEAICEFTKSNAPYECQRKVPLPPLQRLSLAYANTLILYSGLASLFAGYMYRVVSKSVEEENTREMNKFDVKKSIQKALPVLVPDGFYQIKKMPFIGSNTSTAFFTTVLYFLSALAFCGLLYLYSSDSQSINESTITKEWNLNGYDSCIPLQGDPRYNIYKNYSTCLTDTTLKLDVSNLVPSTETKSIEQSEYILGGFMCKPKQIDDHYGITASFDECVDLLDKTVDPSSLIEPYSGDPTLIHFPQQYLKLTASDGAYGDSFGTSIAFDGNTALIGAIGVDDNGSDSGSVYVFTRTGTDDSTWTETKKLTVSDGENSDIFGSSIAFDGNTALIGATWDRSVAVYVFTRTGTDDSTWTETKKLTASDGAYGNSFGTSIAFDGNTALIGATLDDAGSVYAFTRTGTDDSTWTETKKLTASDGEENDHFGTSIAFDGNTALIGVYNYVLSYGGSGGFTSDSSGSVYVFTRTGTDDSTWTETKKLTASDGEENDHFGPSIAFDGNTALIGATGDDDKGYESGSVYVFSSNNVLLSQNSGSLVFRDYNPTRYTDFLCNSTLGICAAPCYEYAPFSILNSRISIQSSALHSVSDSCDGTGFSVKYGTKYCTTDPSKAAAYFDCRKNAIGTTSLCEFAKLNAPFECTAPCFEYAPFANGVPIEATILNSVPDNTCDATGYSVKDGSKFCTNLNATTISNYFECRANEIGVEAICEFTKSNAPYECQRKVPLPPLQRLSLAYANTLILYSGLASLFAGYLYRFPSQIEVEDSDDF</sequence>
<dbReference type="RefSeq" id="XP_007508293.1">
    <property type="nucleotide sequence ID" value="XM_007508231.1"/>
</dbReference>
<dbReference type="Pfam" id="PF14312">
    <property type="entry name" value="FG-GAP_2"/>
    <property type="match status" value="17"/>
</dbReference>
<evidence type="ECO:0000313" key="6">
    <source>
        <dbReference type="EMBL" id="CCO20397.1"/>
    </source>
</evidence>
<feature type="repeat" description="FG-GAP" evidence="4">
    <location>
        <begin position="1051"/>
        <end position="1105"/>
    </location>
</feature>
<organism evidence="6 7">
    <name type="scientific">Bathycoccus prasinos</name>
    <dbReference type="NCBI Taxonomy" id="41875"/>
    <lineage>
        <taxon>Eukaryota</taxon>
        <taxon>Viridiplantae</taxon>
        <taxon>Chlorophyta</taxon>
        <taxon>Mamiellophyceae</taxon>
        <taxon>Mamiellales</taxon>
        <taxon>Bathycoccaceae</taxon>
        <taxon>Bathycoccus</taxon>
    </lineage>
</organism>
<evidence type="ECO:0000256" key="4">
    <source>
        <dbReference type="PROSITE-ProRule" id="PRU00803"/>
    </source>
</evidence>
<dbReference type="GeneID" id="19010901"/>
<gene>
    <name evidence="6" type="ordered locus">Bathy17g01480</name>
</gene>
<feature type="repeat" description="FG-GAP" evidence="4">
    <location>
        <begin position="1937"/>
        <end position="1991"/>
    </location>
</feature>
<feature type="transmembrane region" description="Helical" evidence="5">
    <location>
        <begin position="775"/>
        <end position="796"/>
    </location>
</feature>
<proteinExistence type="predicted"/>
<dbReference type="PANTHER" id="PTHR36220">
    <property type="entry name" value="UNNAMED PRODUCT"/>
    <property type="match status" value="1"/>
</dbReference>
<dbReference type="PANTHER" id="PTHR36220:SF1">
    <property type="entry name" value="GAMMA TUBULIN COMPLEX COMPONENT C-TERMINAL DOMAIN-CONTAINING PROTEIN"/>
    <property type="match status" value="1"/>
</dbReference>
<keyword evidence="5" id="KW-1133">Transmembrane helix</keyword>
<keyword evidence="5" id="KW-0472">Membrane</keyword>
<dbReference type="STRING" id="41875.K8EQ96"/>
<feature type="transmembrane region" description="Helical" evidence="5">
    <location>
        <begin position="31"/>
        <end position="52"/>
    </location>
</feature>